<dbReference type="EMBL" id="BJHV01000001">
    <property type="protein sequence ID" value="GDY48312.1"/>
    <property type="molecule type" value="Genomic_DNA"/>
</dbReference>
<accession>A0A4D4KIL5</accession>
<sequence>MPAGAGLTAPPHPPDTLIPGSPVRLAVPFPLENSFTAASATGLSLTTWYATSANAQKGAKQ</sequence>
<evidence type="ECO:0000313" key="1">
    <source>
        <dbReference type="EMBL" id="GDY48312.1"/>
    </source>
</evidence>
<evidence type="ECO:0000313" key="2">
    <source>
        <dbReference type="Proteomes" id="UP000299290"/>
    </source>
</evidence>
<proteinExistence type="predicted"/>
<reference evidence="1 2" key="1">
    <citation type="journal article" date="2020" name="Int. J. Syst. Evol. Microbiol.">
        <title>Reclassification of Streptomyces castelarensis and Streptomyces sporoclivatus as later heterotypic synonyms of Streptomyces antimycoticus.</title>
        <authorList>
            <person name="Komaki H."/>
            <person name="Tamura T."/>
        </authorList>
    </citation>
    <scope>NUCLEOTIDE SEQUENCE [LARGE SCALE GENOMIC DNA]</scope>
    <source>
        <strain evidence="1 2">NBRC 12839</strain>
    </source>
</reference>
<keyword evidence="2" id="KW-1185">Reference proteome</keyword>
<comment type="caution">
    <text evidence="1">The sequence shown here is derived from an EMBL/GenBank/DDBJ whole genome shotgun (WGS) entry which is preliminary data.</text>
</comment>
<name>A0A4D4KIL5_9ACTN</name>
<gene>
    <name evidence="1" type="ORF">SANT12839_091940</name>
</gene>
<dbReference type="AlphaFoldDB" id="A0A4D4KIL5"/>
<dbReference type="Proteomes" id="UP000299290">
    <property type="component" value="Unassembled WGS sequence"/>
</dbReference>
<organism evidence="1 2">
    <name type="scientific">Streptomyces antimycoticus</name>
    <dbReference type="NCBI Taxonomy" id="68175"/>
    <lineage>
        <taxon>Bacteria</taxon>
        <taxon>Bacillati</taxon>
        <taxon>Actinomycetota</taxon>
        <taxon>Actinomycetes</taxon>
        <taxon>Kitasatosporales</taxon>
        <taxon>Streptomycetaceae</taxon>
        <taxon>Streptomyces</taxon>
        <taxon>Streptomyces violaceusniger group</taxon>
    </lineage>
</organism>
<protein>
    <submittedName>
        <fullName evidence="1">Uncharacterized protein</fullName>
    </submittedName>
</protein>